<dbReference type="Pfam" id="PF00392">
    <property type="entry name" value="GntR"/>
    <property type="match status" value="1"/>
</dbReference>
<accession>A0A919N599</accession>
<comment type="caution">
    <text evidence="5">The sequence shown here is derived from an EMBL/GenBank/DDBJ whole genome shotgun (WGS) entry which is preliminary data.</text>
</comment>
<dbReference type="RefSeq" id="WP_203678550.1">
    <property type="nucleotide sequence ID" value="NZ_BOMW01000020.1"/>
</dbReference>
<evidence type="ECO:0000259" key="4">
    <source>
        <dbReference type="PROSITE" id="PS50949"/>
    </source>
</evidence>
<evidence type="ECO:0000256" key="1">
    <source>
        <dbReference type="ARBA" id="ARBA00023015"/>
    </source>
</evidence>
<dbReference type="Gene3D" id="1.10.10.10">
    <property type="entry name" value="Winged helix-like DNA-binding domain superfamily/Winged helix DNA-binding domain"/>
    <property type="match status" value="1"/>
</dbReference>
<dbReference type="AlphaFoldDB" id="A0A919N599"/>
<dbReference type="InterPro" id="IPR050679">
    <property type="entry name" value="Bact_HTH_transcr_reg"/>
</dbReference>
<organism evidence="5 6">
    <name type="scientific">Actinoplanes siamensis</name>
    <dbReference type="NCBI Taxonomy" id="1223317"/>
    <lineage>
        <taxon>Bacteria</taxon>
        <taxon>Bacillati</taxon>
        <taxon>Actinomycetota</taxon>
        <taxon>Actinomycetes</taxon>
        <taxon>Micromonosporales</taxon>
        <taxon>Micromonosporaceae</taxon>
        <taxon>Actinoplanes</taxon>
    </lineage>
</organism>
<keyword evidence="6" id="KW-1185">Reference proteome</keyword>
<name>A0A919N599_9ACTN</name>
<keyword evidence="3" id="KW-0804">Transcription</keyword>
<sequence length="76" mass="8628">MEEEFRLPPTYKEVAELIRAEIDKGTWPYGTQLPSASELSDMYGTSITTIHRAMKILIDAGDVIGRQGRGRFVTRR</sequence>
<dbReference type="GO" id="GO:0045892">
    <property type="term" value="P:negative regulation of DNA-templated transcription"/>
    <property type="evidence" value="ECO:0007669"/>
    <property type="project" value="TreeGrafter"/>
</dbReference>
<keyword evidence="2" id="KW-0238">DNA-binding</keyword>
<evidence type="ECO:0000313" key="5">
    <source>
        <dbReference type="EMBL" id="GIF04637.1"/>
    </source>
</evidence>
<keyword evidence="1" id="KW-0805">Transcription regulation</keyword>
<dbReference type="PANTHER" id="PTHR44846">
    <property type="entry name" value="MANNOSYL-D-GLYCERATE TRANSPORT/METABOLISM SYSTEM REPRESSOR MNGR-RELATED"/>
    <property type="match status" value="1"/>
</dbReference>
<feature type="domain" description="HTH gntR-type" evidence="4">
    <location>
        <begin position="8"/>
        <end position="76"/>
    </location>
</feature>
<dbReference type="InterPro" id="IPR036390">
    <property type="entry name" value="WH_DNA-bd_sf"/>
</dbReference>
<dbReference type="GO" id="GO:0003700">
    <property type="term" value="F:DNA-binding transcription factor activity"/>
    <property type="evidence" value="ECO:0007669"/>
    <property type="project" value="InterPro"/>
</dbReference>
<evidence type="ECO:0000256" key="3">
    <source>
        <dbReference type="ARBA" id="ARBA00023163"/>
    </source>
</evidence>
<dbReference type="SUPFAM" id="SSF46785">
    <property type="entry name" value="Winged helix' DNA-binding domain"/>
    <property type="match status" value="1"/>
</dbReference>
<dbReference type="Proteomes" id="UP000629619">
    <property type="component" value="Unassembled WGS sequence"/>
</dbReference>
<dbReference type="InterPro" id="IPR036388">
    <property type="entry name" value="WH-like_DNA-bd_sf"/>
</dbReference>
<proteinExistence type="predicted"/>
<reference evidence="5" key="1">
    <citation type="submission" date="2021-01" db="EMBL/GenBank/DDBJ databases">
        <title>Whole genome shotgun sequence of Actinoplanes siamensis NBRC 109076.</title>
        <authorList>
            <person name="Komaki H."/>
            <person name="Tamura T."/>
        </authorList>
    </citation>
    <scope>NUCLEOTIDE SEQUENCE</scope>
    <source>
        <strain evidence="5">NBRC 109076</strain>
    </source>
</reference>
<evidence type="ECO:0000313" key="6">
    <source>
        <dbReference type="Proteomes" id="UP000629619"/>
    </source>
</evidence>
<dbReference type="InterPro" id="IPR000524">
    <property type="entry name" value="Tscrpt_reg_HTH_GntR"/>
</dbReference>
<evidence type="ECO:0000256" key="2">
    <source>
        <dbReference type="ARBA" id="ARBA00023125"/>
    </source>
</evidence>
<gene>
    <name evidence="5" type="ORF">Asi03nite_21750</name>
</gene>
<dbReference type="GO" id="GO:0003677">
    <property type="term" value="F:DNA binding"/>
    <property type="evidence" value="ECO:0007669"/>
    <property type="project" value="UniProtKB-KW"/>
</dbReference>
<protein>
    <recommendedName>
        <fullName evidence="4">HTH gntR-type domain-containing protein</fullName>
    </recommendedName>
</protein>
<dbReference type="EMBL" id="BOMW01000020">
    <property type="protein sequence ID" value="GIF04637.1"/>
    <property type="molecule type" value="Genomic_DNA"/>
</dbReference>
<dbReference type="PANTHER" id="PTHR44846:SF1">
    <property type="entry name" value="MANNOSYL-D-GLYCERATE TRANSPORT_METABOLISM SYSTEM REPRESSOR MNGR-RELATED"/>
    <property type="match status" value="1"/>
</dbReference>
<dbReference type="SMART" id="SM00345">
    <property type="entry name" value="HTH_GNTR"/>
    <property type="match status" value="1"/>
</dbReference>
<dbReference type="CDD" id="cd07377">
    <property type="entry name" value="WHTH_GntR"/>
    <property type="match status" value="1"/>
</dbReference>
<dbReference type="PROSITE" id="PS50949">
    <property type="entry name" value="HTH_GNTR"/>
    <property type="match status" value="1"/>
</dbReference>